<proteinExistence type="predicted"/>
<evidence type="ECO:0000313" key="1">
    <source>
        <dbReference type="EMBL" id="GFD59498.1"/>
    </source>
</evidence>
<dbReference type="EMBL" id="BKCJ011865746">
    <property type="protein sequence ID" value="GFD59498.1"/>
    <property type="molecule type" value="Genomic_DNA"/>
</dbReference>
<organism evidence="1">
    <name type="scientific">Tanacetum cinerariifolium</name>
    <name type="common">Dalmatian daisy</name>
    <name type="synonym">Chrysanthemum cinerariifolium</name>
    <dbReference type="NCBI Taxonomy" id="118510"/>
    <lineage>
        <taxon>Eukaryota</taxon>
        <taxon>Viridiplantae</taxon>
        <taxon>Streptophyta</taxon>
        <taxon>Embryophyta</taxon>
        <taxon>Tracheophyta</taxon>
        <taxon>Spermatophyta</taxon>
        <taxon>Magnoliopsida</taxon>
        <taxon>eudicotyledons</taxon>
        <taxon>Gunneridae</taxon>
        <taxon>Pentapetalae</taxon>
        <taxon>asterids</taxon>
        <taxon>campanulids</taxon>
        <taxon>Asterales</taxon>
        <taxon>Asteraceae</taxon>
        <taxon>Asteroideae</taxon>
        <taxon>Anthemideae</taxon>
        <taxon>Anthemidinae</taxon>
        <taxon>Tanacetum</taxon>
    </lineage>
</organism>
<protein>
    <submittedName>
        <fullName evidence="1">Uncharacterized protein</fullName>
    </submittedName>
</protein>
<reference evidence="1" key="1">
    <citation type="journal article" date="2019" name="Sci. Rep.">
        <title>Draft genome of Tanacetum cinerariifolium, the natural source of mosquito coil.</title>
        <authorList>
            <person name="Yamashiro T."/>
            <person name="Shiraishi A."/>
            <person name="Satake H."/>
            <person name="Nakayama K."/>
        </authorList>
    </citation>
    <scope>NUCLEOTIDE SEQUENCE</scope>
</reference>
<accession>A0A699XN37</accession>
<feature type="non-terminal residue" evidence="1">
    <location>
        <position position="1"/>
    </location>
</feature>
<sequence length="40" mass="4501">HSLGHRRRAKLGERPEYVLVAPAGHEAIRDRGQQKEPGLD</sequence>
<name>A0A699XN37_TANCI</name>
<comment type="caution">
    <text evidence="1">The sequence shown here is derived from an EMBL/GenBank/DDBJ whole genome shotgun (WGS) entry which is preliminary data.</text>
</comment>
<gene>
    <name evidence="1" type="ORF">Tci_931467</name>
</gene>
<dbReference type="AlphaFoldDB" id="A0A699XN37"/>